<reference evidence="3" key="1">
    <citation type="journal article" date="2014" name="Science">
        <title>The coffee genome provides insight into the convergent evolution of caffeine biosynthesis.</title>
        <authorList>
            <person name="Denoeud F."/>
            <person name="Carretero-Paulet L."/>
            <person name="Dereeper A."/>
            <person name="Droc G."/>
            <person name="Guyot R."/>
            <person name="Pietrella M."/>
            <person name="Zheng C."/>
            <person name="Alberti A."/>
            <person name="Anthony F."/>
            <person name="Aprea G."/>
            <person name="Aury J.M."/>
            <person name="Bento P."/>
            <person name="Bernard M."/>
            <person name="Bocs S."/>
            <person name="Campa C."/>
            <person name="Cenci A."/>
            <person name="Combes M.C."/>
            <person name="Crouzillat D."/>
            <person name="Da Silva C."/>
            <person name="Daddiego L."/>
            <person name="De Bellis F."/>
            <person name="Dussert S."/>
            <person name="Garsmeur O."/>
            <person name="Gayraud T."/>
            <person name="Guignon V."/>
            <person name="Jahn K."/>
            <person name="Jamilloux V."/>
            <person name="Joet T."/>
            <person name="Labadie K."/>
            <person name="Lan T."/>
            <person name="Leclercq J."/>
            <person name="Lepelley M."/>
            <person name="Leroy T."/>
            <person name="Li L.T."/>
            <person name="Librado P."/>
            <person name="Lopez L."/>
            <person name="Munoz A."/>
            <person name="Noel B."/>
            <person name="Pallavicini A."/>
            <person name="Perrotta G."/>
            <person name="Poncet V."/>
            <person name="Pot D."/>
            <person name="Priyono X."/>
            <person name="Rigoreau M."/>
            <person name="Rouard M."/>
            <person name="Rozas J."/>
            <person name="Tranchant-Dubreuil C."/>
            <person name="VanBuren R."/>
            <person name="Zhang Q."/>
            <person name="Andrade A.C."/>
            <person name="Argout X."/>
            <person name="Bertrand B."/>
            <person name="de Kochko A."/>
            <person name="Graziosi G."/>
            <person name="Henry R.J."/>
            <person name="Jayarama X."/>
            <person name="Ming R."/>
            <person name="Nagai C."/>
            <person name="Rounsley S."/>
            <person name="Sankoff D."/>
            <person name="Giuliano G."/>
            <person name="Albert V.A."/>
            <person name="Wincker P."/>
            <person name="Lashermes P."/>
        </authorList>
    </citation>
    <scope>NUCLEOTIDE SEQUENCE [LARGE SCALE GENOMIC DNA]</scope>
    <source>
        <strain evidence="3">cv. DH200-94</strain>
    </source>
</reference>
<feature type="region of interest" description="Disordered" evidence="1">
    <location>
        <begin position="90"/>
        <end position="124"/>
    </location>
</feature>
<accession>A0A068V228</accession>
<dbReference type="EMBL" id="HG739173">
    <property type="protein sequence ID" value="CDP14612.1"/>
    <property type="molecule type" value="Genomic_DNA"/>
</dbReference>
<dbReference type="Proteomes" id="UP000295252">
    <property type="component" value="Chromosome I"/>
</dbReference>
<feature type="compositionally biased region" description="Low complexity" evidence="1">
    <location>
        <begin position="95"/>
        <end position="116"/>
    </location>
</feature>
<organism evidence="2 3">
    <name type="scientific">Coffea canephora</name>
    <name type="common">Robusta coffee</name>
    <dbReference type="NCBI Taxonomy" id="49390"/>
    <lineage>
        <taxon>Eukaryota</taxon>
        <taxon>Viridiplantae</taxon>
        <taxon>Streptophyta</taxon>
        <taxon>Embryophyta</taxon>
        <taxon>Tracheophyta</taxon>
        <taxon>Spermatophyta</taxon>
        <taxon>Magnoliopsida</taxon>
        <taxon>eudicotyledons</taxon>
        <taxon>Gunneridae</taxon>
        <taxon>Pentapetalae</taxon>
        <taxon>asterids</taxon>
        <taxon>lamiids</taxon>
        <taxon>Gentianales</taxon>
        <taxon>Rubiaceae</taxon>
        <taxon>Ixoroideae</taxon>
        <taxon>Gardenieae complex</taxon>
        <taxon>Bertiereae - Coffeeae clade</taxon>
        <taxon>Coffeeae</taxon>
        <taxon>Coffea</taxon>
    </lineage>
</organism>
<evidence type="ECO:0000313" key="3">
    <source>
        <dbReference type="Proteomes" id="UP000295252"/>
    </source>
</evidence>
<proteinExistence type="predicted"/>
<sequence>MGFQNLKKNSKPEGKEAYWPIKKRPFTLSSHCRRRNPHNRQNREEFFFLAAFVYSFFLPKAGMDCIVQVTLTSPKISSLDSSVFSPLNFLPPQPQNNSSSFGSPSLPPSLNFLPPSHTHTKAPS</sequence>
<keyword evidence="3" id="KW-1185">Reference proteome</keyword>
<gene>
    <name evidence="2" type="ORF">GSCOC_T00041188001</name>
</gene>
<evidence type="ECO:0000256" key="1">
    <source>
        <dbReference type="SAM" id="MobiDB-lite"/>
    </source>
</evidence>
<dbReference type="AlphaFoldDB" id="A0A068V228"/>
<dbReference type="InParanoid" id="A0A068V228"/>
<name>A0A068V228_COFCA</name>
<evidence type="ECO:0000313" key="2">
    <source>
        <dbReference type="EMBL" id="CDP14612.1"/>
    </source>
</evidence>
<dbReference type="Gramene" id="CDP14612">
    <property type="protein sequence ID" value="CDP14612"/>
    <property type="gene ID" value="GSCOC_T00041188001"/>
</dbReference>
<protein>
    <submittedName>
        <fullName evidence="2">Uncharacterized protein</fullName>
    </submittedName>
</protein>